<feature type="domain" description="Choice-of-anchor A" evidence="3">
    <location>
        <begin position="35"/>
        <end position="274"/>
    </location>
</feature>
<dbReference type="KEGG" id="jag:GJA_4403"/>
<evidence type="ECO:0000256" key="1">
    <source>
        <dbReference type="SAM" id="SignalP"/>
    </source>
</evidence>
<dbReference type="NCBIfam" id="TIGR04215">
    <property type="entry name" value="choice_anch_A"/>
    <property type="match status" value="1"/>
</dbReference>
<dbReference type="InterPro" id="IPR026588">
    <property type="entry name" value="Choice_anch_A"/>
</dbReference>
<feature type="chain" id="PRO_5004797808" evidence="1">
    <location>
        <begin position="25"/>
        <end position="326"/>
    </location>
</feature>
<evidence type="ECO:0000259" key="2">
    <source>
        <dbReference type="Pfam" id="PF07589"/>
    </source>
</evidence>
<evidence type="ECO:0000259" key="3">
    <source>
        <dbReference type="Pfam" id="PF20597"/>
    </source>
</evidence>
<protein>
    <submittedName>
        <fullName evidence="4">PEP-CTERM putative exosortase interaction domain protein</fullName>
    </submittedName>
</protein>
<dbReference type="HOGENOM" id="CLU_059539_0_0_4"/>
<gene>
    <name evidence="4" type="ORF">GJA_4403</name>
</gene>
<sequence length="326" mass="33636">MIAFSKIPAVFLLSTILTTGLAQAGVVDLNIGGANVYTLGNFSSGGSQVGGTLLVAGNMNVSNSYVNIHGKNKDGDSAFSLAVGGDLNFNSGSVGNAQRNDMYYVGGNSRINNSASAFTSTKSTTPPLSFADTSAHLKNVSTSLSTVASTGSSKLASNGRDLNFTGSGSGKVQVFNVSGYDLRSASTVSFYNTHAYDTIIVNVSGKSSGFSYNVDMGSSFIYNLLFNFYEATDLAMPQSMNLSANLLAPSATLWGGAGNIEGNVVVGNWNSNMTTTIGNNAFKPVDVPGLISPVPEPESYAMWLAGLGLLGCVARRKAAKGKQAAA</sequence>
<dbReference type="EMBL" id="HG322949">
    <property type="protein sequence ID" value="CDG85010.1"/>
    <property type="molecule type" value="Genomic_DNA"/>
</dbReference>
<reference evidence="4 5" key="1">
    <citation type="journal article" date="2015" name="Genome Announc.">
        <title>Genome Sequence of Mushroom Soft-Rot Pathogen Janthinobacterium agaricidamnosum.</title>
        <authorList>
            <person name="Graupner K."/>
            <person name="Lackner G."/>
            <person name="Hertweck C."/>
        </authorList>
    </citation>
    <scope>NUCLEOTIDE SEQUENCE [LARGE SCALE GENOMIC DNA]</scope>
    <source>
        <strain evidence="5">NBRC 102515 / DSM 9628</strain>
    </source>
</reference>
<evidence type="ECO:0000313" key="5">
    <source>
        <dbReference type="Proteomes" id="UP000027604"/>
    </source>
</evidence>
<proteinExistence type="predicted"/>
<dbReference type="Proteomes" id="UP000027604">
    <property type="component" value="Chromosome I"/>
</dbReference>
<dbReference type="STRING" id="1349767.GJA_4403"/>
<accession>W0VBM6</accession>
<dbReference type="PATRIC" id="fig|1349767.4.peg.1048"/>
<feature type="signal peptide" evidence="1">
    <location>
        <begin position="1"/>
        <end position="24"/>
    </location>
</feature>
<dbReference type="AlphaFoldDB" id="W0VBM6"/>
<organism evidence="4 5">
    <name type="scientific">Janthinobacterium agaricidamnosum NBRC 102515 = DSM 9628</name>
    <dbReference type="NCBI Taxonomy" id="1349767"/>
    <lineage>
        <taxon>Bacteria</taxon>
        <taxon>Pseudomonadati</taxon>
        <taxon>Pseudomonadota</taxon>
        <taxon>Betaproteobacteria</taxon>
        <taxon>Burkholderiales</taxon>
        <taxon>Oxalobacteraceae</taxon>
        <taxon>Janthinobacterium</taxon>
    </lineage>
</organism>
<dbReference type="Pfam" id="PF20597">
    <property type="entry name" value="pAdhesive_15"/>
    <property type="match status" value="1"/>
</dbReference>
<dbReference type="eggNOG" id="COG2304">
    <property type="taxonomic scope" value="Bacteria"/>
</dbReference>
<dbReference type="InterPro" id="IPR013424">
    <property type="entry name" value="Ice-binding_C"/>
</dbReference>
<dbReference type="Pfam" id="PF07589">
    <property type="entry name" value="PEP-CTERM"/>
    <property type="match status" value="1"/>
</dbReference>
<name>W0VBM6_9BURK</name>
<dbReference type="OrthoDB" id="5455375at2"/>
<feature type="domain" description="Ice-binding protein C-terminal" evidence="2">
    <location>
        <begin position="293"/>
        <end position="317"/>
    </location>
</feature>
<dbReference type="RefSeq" id="WP_038495980.1">
    <property type="nucleotide sequence ID" value="NZ_BCTH01000091.1"/>
</dbReference>
<keyword evidence="5" id="KW-1185">Reference proteome</keyword>
<keyword evidence="1" id="KW-0732">Signal</keyword>
<evidence type="ECO:0000313" key="4">
    <source>
        <dbReference type="EMBL" id="CDG85010.1"/>
    </source>
</evidence>